<keyword evidence="1" id="KW-0479">Metal-binding</keyword>
<organism evidence="5 6">
    <name type="scientific">Candidatus Thiomargarita nelsonii</name>
    <dbReference type="NCBI Taxonomy" id="1003181"/>
    <lineage>
        <taxon>Bacteria</taxon>
        <taxon>Pseudomonadati</taxon>
        <taxon>Pseudomonadota</taxon>
        <taxon>Gammaproteobacteria</taxon>
        <taxon>Thiotrichales</taxon>
        <taxon>Thiotrichaceae</taxon>
        <taxon>Thiomargarita</taxon>
    </lineage>
</organism>
<dbReference type="Pfam" id="PF13237">
    <property type="entry name" value="Fer4_10"/>
    <property type="match status" value="1"/>
</dbReference>
<dbReference type="GO" id="GO:0046872">
    <property type="term" value="F:metal ion binding"/>
    <property type="evidence" value="ECO:0007669"/>
    <property type="project" value="UniProtKB-KW"/>
</dbReference>
<dbReference type="AlphaFoldDB" id="A0A176RW97"/>
<evidence type="ECO:0000313" key="5">
    <source>
        <dbReference type="EMBL" id="OAD20033.1"/>
    </source>
</evidence>
<protein>
    <submittedName>
        <fullName evidence="5">Methyl viologen-reducing hydrogenase-associated ferredoxin</fullName>
    </submittedName>
</protein>
<dbReference type="PROSITE" id="PS00198">
    <property type="entry name" value="4FE4S_FER_1"/>
    <property type="match status" value="2"/>
</dbReference>
<keyword evidence="3" id="KW-0411">Iron-sulfur</keyword>
<dbReference type="InterPro" id="IPR017900">
    <property type="entry name" value="4Fe4S_Fe_S_CS"/>
</dbReference>
<keyword evidence="6" id="KW-1185">Reference proteome</keyword>
<dbReference type="PROSITE" id="PS51379">
    <property type="entry name" value="4FE4S_FER_2"/>
    <property type="match status" value="2"/>
</dbReference>
<gene>
    <name evidence="5" type="primary">mvhF</name>
    <name evidence="5" type="ORF">THIOM_004285</name>
</gene>
<dbReference type="GO" id="GO:0051536">
    <property type="term" value="F:iron-sulfur cluster binding"/>
    <property type="evidence" value="ECO:0007669"/>
    <property type="project" value="UniProtKB-KW"/>
</dbReference>
<dbReference type="SUPFAM" id="SSF54862">
    <property type="entry name" value="4Fe-4S ferredoxins"/>
    <property type="match status" value="1"/>
</dbReference>
<dbReference type="EMBL" id="LUTY01002573">
    <property type="protein sequence ID" value="OAD20033.1"/>
    <property type="molecule type" value="Genomic_DNA"/>
</dbReference>
<feature type="domain" description="4Fe-4S ferredoxin-type" evidence="4">
    <location>
        <begin position="2"/>
        <end position="33"/>
    </location>
</feature>
<evidence type="ECO:0000259" key="4">
    <source>
        <dbReference type="PROSITE" id="PS51379"/>
    </source>
</evidence>
<evidence type="ECO:0000313" key="6">
    <source>
        <dbReference type="Proteomes" id="UP000076962"/>
    </source>
</evidence>
<feature type="domain" description="4Fe-4S ferredoxin-type" evidence="4">
    <location>
        <begin position="39"/>
        <end position="69"/>
    </location>
</feature>
<accession>A0A176RW97</accession>
<evidence type="ECO:0000256" key="2">
    <source>
        <dbReference type="ARBA" id="ARBA00023004"/>
    </source>
</evidence>
<sequence>MPTVEIINDEKNCRGCSMCVDECPVKVFDRVNNPKTGHKMAKVSRSDDCMGCFSCYYLCPSQCIKISDVDMQRPFYRIDENISLVKRFLGVDTTSKDLVEADWEEAYKDVSMTLVSLSKAIKFNMGRGIRKLGDRAGKLAASHIPEVFEERELADRLKRLQQRFRHSFDFEFEIQDGNINFTFAPCSLFRIVENETTEKPGNALLCQLFHDFWAGLIGAYSGVNYRHVAIPCSRKEVCVVFLSPK</sequence>
<dbReference type="PANTHER" id="PTHR43122">
    <property type="entry name" value="FERREDOXIN SUBUNIT OF PYRUVATE:FLAVODOXIN OXIDOREDUCTASE-RELATED"/>
    <property type="match status" value="1"/>
</dbReference>
<dbReference type="PANTHER" id="PTHR43122:SF2">
    <property type="entry name" value="FERREDOXIN SUBUNIT OF PYRUVATE:FLAVODOXIN OXIDOREDUCTASE"/>
    <property type="match status" value="1"/>
</dbReference>
<proteinExistence type="predicted"/>
<keyword evidence="2" id="KW-0408">Iron</keyword>
<reference evidence="5 6" key="1">
    <citation type="submission" date="2016-05" db="EMBL/GenBank/DDBJ databases">
        <title>Single-cell genome of chain-forming Candidatus Thiomargarita nelsonii and comparison to other large sulfur-oxidizing bacteria.</title>
        <authorList>
            <person name="Winkel M."/>
            <person name="Salman V."/>
            <person name="Woyke T."/>
            <person name="Schulz-Vogt H."/>
            <person name="Richter M."/>
            <person name="Flood B."/>
            <person name="Bailey J."/>
            <person name="Amann R."/>
            <person name="Mussmann M."/>
        </authorList>
    </citation>
    <scope>NUCLEOTIDE SEQUENCE [LARGE SCALE GENOMIC DNA]</scope>
    <source>
        <strain evidence="5 6">THI036</strain>
    </source>
</reference>
<dbReference type="Proteomes" id="UP000076962">
    <property type="component" value="Unassembled WGS sequence"/>
</dbReference>
<evidence type="ECO:0000256" key="1">
    <source>
        <dbReference type="ARBA" id="ARBA00022723"/>
    </source>
</evidence>
<evidence type="ECO:0000256" key="3">
    <source>
        <dbReference type="ARBA" id="ARBA00023014"/>
    </source>
</evidence>
<dbReference type="InterPro" id="IPR017896">
    <property type="entry name" value="4Fe4S_Fe-S-bd"/>
</dbReference>
<dbReference type="Gene3D" id="3.30.70.20">
    <property type="match status" value="1"/>
</dbReference>
<name>A0A176RW97_9GAMM</name>
<comment type="caution">
    <text evidence="5">The sequence shown here is derived from an EMBL/GenBank/DDBJ whole genome shotgun (WGS) entry which is preliminary data.</text>
</comment>